<evidence type="ECO:0000313" key="3">
    <source>
        <dbReference type="Proteomes" id="UP000524404"/>
    </source>
</evidence>
<evidence type="ECO:0000256" key="1">
    <source>
        <dbReference type="SAM" id="SignalP"/>
    </source>
</evidence>
<sequence>MKQINLITKITKKLLLLFIAMNIMGCFNCEDHINDEIKPMFIKATITEVDTVIDRPLKLNFYSKESGAKFISFESCGDDNIYQLRGKINIGDSLIKNIGTDTFNIKQPTGKILTLKYQCCIQ</sequence>
<gene>
    <name evidence="2" type="ORF">HNP25_000581</name>
</gene>
<evidence type="ECO:0008006" key="4">
    <source>
        <dbReference type="Google" id="ProtNLM"/>
    </source>
</evidence>
<dbReference type="Proteomes" id="UP000524404">
    <property type="component" value="Unassembled WGS sequence"/>
</dbReference>
<protein>
    <recommendedName>
        <fullName evidence="4">NlpE N-terminal domain-containing protein</fullName>
    </recommendedName>
</protein>
<dbReference type="RefSeq" id="WP_184129956.1">
    <property type="nucleotide sequence ID" value="NZ_JACHKT010000003.1"/>
</dbReference>
<feature type="chain" id="PRO_5032645471" description="NlpE N-terminal domain-containing protein" evidence="1">
    <location>
        <begin position="29"/>
        <end position="122"/>
    </location>
</feature>
<reference evidence="2 3" key="1">
    <citation type="submission" date="2020-08" db="EMBL/GenBank/DDBJ databases">
        <title>Functional genomics of gut bacteria from endangered species of beetles.</title>
        <authorList>
            <person name="Carlos-Shanley C."/>
        </authorList>
    </citation>
    <scope>NUCLEOTIDE SEQUENCE [LARGE SCALE GENOMIC DNA]</scope>
    <source>
        <strain evidence="2 3">S00070</strain>
    </source>
</reference>
<organism evidence="2 3">
    <name type="scientific">Arcicella rosea</name>
    <dbReference type="NCBI Taxonomy" id="502909"/>
    <lineage>
        <taxon>Bacteria</taxon>
        <taxon>Pseudomonadati</taxon>
        <taxon>Bacteroidota</taxon>
        <taxon>Cytophagia</taxon>
        <taxon>Cytophagales</taxon>
        <taxon>Flectobacillaceae</taxon>
        <taxon>Arcicella</taxon>
    </lineage>
</organism>
<dbReference type="EMBL" id="JACHKT010000003">
    <property type="protein sequence ID" value="MBB6001932.1"/>
    <property type="molecule type" value="Genomic_DNA"/>
</dbReference>
<keyword evidence="1" id="KW-0732">Signal</keyword>
<keyword evidence="3" id="KW-1185">Reference proteome</keyword>
<name>A0A841EF80_9BACT</name>
<proteinExistence type="predicted"/>
<evidence type="ECO:0000313" key="2">
    <source>
        <dbReference type="EMBL" id="MBB6001932.1"/>
    </source>
</evidence>
<dbReference type="AlphaFoldDB" id="A0A841EF80"/>
<comment type="caution">
    <text evidence="2">The sequence shown here is derived from an EMBL/GenBank/DDBJ whole genome shotgun (WGS) entry which is preliminary data.</text>
</comment>
<feature type="signal peptide" evidence="1">
    <location>
        <begin position="1"/>
        <end position="28"/>
    </location>
</feature>
<accession>A0A841EF80</accession>